<accession>A0A2G9Y9I5</accession>
<proteinExistence type="predicted"/>
<protein>
    <submittedName>
        <fullName evidence="1">Uncharacterized protein</fullName>
    </submittedName>
</protein>
<comment type="caution">
    <text evidence="1">The sequence shown here is derived from an EMBL/GenBank/DDBJ whole genome shotgun (WGS) entry which is preliminary data.</text>
</comment>
<organism evidence="1 2">
    <name type="scientific">bacterium (Candidatus Ratteibacteria) CG23_combo_of_CG06-09_8_20_14_all_48_7</name>
    <dbReference type="NCBI Taxonomy" id="2014292"/>
    <lineage>
        <taxon>Bacteria</taxon>
        <taxon>Candidatus Ratteibacteria</taxon>
    </lineage>
</organism>
<name>A0A2G9Y9I5_9BACT</name>
<reference evidence="1 2" key="1">
    <citation type="submission" date="2017-09" db="EMBL/GenBank/DDBJ databases">
        <title>Depth-based differentiation of microbial function through sediment-hosted aquifers and enrichment of novel symbionts in the deep terrestrial subsurface.</title>
        <authorList>
            <person name="Probst A.J."/>
            <person name="Ladd B."/>
            <person name="Jarett J.K."/>
            <person name="Geller-Mcgrath D.E."/>
            <person name="Sieber C.M."/>
            <person name="Emerson J.B."/>
            <person name="Anantharaman K."/>
            <person name="Thomas B.C."/>
            <person name="Malmstrom R."/>
            <person name="Stieglmeier M."/>
            <person name="Klingl A."/>
            <person name="Woyke T."/>
            <person name="Ryan C.M."/>
            <person name="Banfield J.F."/>
        </authorList>
    </citation>
    <scope>NUCLEOTIDE SEQUENCE [LARGE SCALE GENOMIC DNA]</scope>
    <source>
        <strain evidence="1">CG23_combo_of_CG06-09_8_20_14_all_48_7</strain>
    </source>
</reference>
<evidence type="ECO:0000313" key="2">
    <source>
        <dbReference type="Proteomes" id="UP000230392"/>
    </source>
</evidence>
<dbReference type="AlphaFoldDB" id="A0A2G9Y9I5"/>
<sequence length="74" mass="8654">DITALLLKSAKSFRLHLKTSQNLKLSNVLPDTTYLERIAELRRKRLKYGRSKWEDLAKEHLANLIKFAKSMEGR</sequence>
<dbReference type="Proteomes" id="UP000230392">
    <property type="component" value="Unassembled WGS sequence"/>
</dbReference>
<evidence type="ECO:0000313" key="1">
    <source>
        <dbReference type="EMBL" id="PIP15393.1"/>
    </source>
</evidence>
<dbReference type="EMBL" id="PCRF01000296">
    <property type="protein sequence ID" value="PIP15393.1"/>
    <property type="molecule type" value="Genomic_DNA"/>
</dbReference>
<feature type="non-terminal residue" evidence="1">
    <location>
        <position position="1"/>
    </location>
</feature>
<gene>
    <name evidence="1" type="ORF">COX46_06060</name>
</gene>